<name>A0A0F9H3M3_9ZZZZ</name>
<gene>
    <name evidence="2" type="ORF">LCGC14_1751660</name>
</gene>
<evidence type="ECO:0000259" key="1">
    <source>
        <dbReference type="Pfam" id="PF00188"/>
    </source>
</evidence>
<dbReference type="Gene3D" id="3.40.33.10">
    <property type="entry name" value="CAP"/>
    <property type="match status" value="1"/>
</dbReference>
<reference evidence="2" key="1">
    <citation type="journal article" date="2015" name="Nature">
        <title>Complex archaea that bridge the gap between prokaryotes and eukaryotes.</title>
        <authorList>
            <person name="Spang A."/>
            <person name="Saw J.H."/>
            <person name="Jorgensen S.L."/>
            <person name="Zaremba-Niedzwiedzka K."/>
            <person name="Martijn J."/>
            <person name="Lind A.E."/>
            <person name="van Eijk R."/>
            <person name="Schleper C."/>
            <person name="Guy L."/>
            <person name="Ettema T.J."/>
        </authorList>
    </citation>
    <scope>NUCLEOTIDE SEQUENCE</scope>
</reference>
<dbReference type="SUPFAM" id="SSF55797">
    <property type="entry name" value="PR-1-like"/>
    <property type="match status" value="1"/>
</dbReference>
<dbReference type="EMBL" id="LAZR01016163">
    <property type="protein sequence ID" value="KKM05679.1"/>
    <property type="molecule type" value="Genomic_DNA"/>
</dbReference>
<feature type="domain" description="SCP" evidence="1">
    <location>
        <begin position="1"/>
        <end position="79"/>
    </location>
</feature>
<dbReference type="AlphaFoldDB" id="A0A0F9H3M3"/>
<accession>A0A0F9H3M3</accession>
<comment type="caution">
    <text evidence="2">The sequence shown here is derived from an EMBL/GenBank/DDBJ whole genome shotgun (WGS) entry which is preliminary data.</text>
</comment>
<sequence length="114" mass="12656">MARLAQSQADYCARIGRMVHSDRYAFRGGENLVQGGNNFTPRAIVNCWLNSKAGHREYLLSPMVTKSGVGIAKRNGKMFVAWAFSDASCKYPDCPAFKSKPIKSPKIFSVKVHD</sequence>
<organism evidence="2">
    <name type="scientific">marine sediment metagenome</name>
    <dbReference type="NCBI Taxonomy" id="412755"/>
    <lineage>
        <taxon>unclassified sequences</taxon>
        <taxon>metagenomes</taxon>
        <taxon>ecological metagenomes</taxon>
    </lineage>
</organism>
<dbReference type="InterPro" id="IPR014044">
    <property type="entry name" value="CAP_dom"/>
</dbReference>
<evidence type="ECO:0000313" key="2">
    <source>
        <dbReference type="EMBL" id="KKM05679.1"/>
    </source>
</evidence>
<dbReference type="Pfam" id="PF00188">
    <property type="entry name" value="CAP"/>
    <property type="match status" value="1"/>
</dbReference>
<proteinExistence type="predicted"/>
<protein>
    <recommendedName>
        <fullName evidence="1">SCP domain-containing protein</fullName>
    </recommendedName>
</protein>
<dbReference type="InterPro" id="IPR035940">
    <property type="entry name" value="CAP_sf"/>
</dbReference>